<evidence type="ECO:0000313" key="4">
    <source>
        <dbReference type="EMBL" id="GLX66462.1"/>
    </source>
</evidence>
<reference evidence="4 5" key="1">
    <citation type="submission" date="2023-03" db="EMBL/GenBank/DDBJ databases">
        <title>Draft genome sequence of the bacteria which degrade cell wall of Tricholomamatutake.</title>
        <authorList>
            <person name="Konishi Y."/>
            <person name="Fukuta Y."/>
            <person name="Shirasaka N."/>
        </authorList>
    </citation>
    <scope>NUCLEOTIDE SEQUENCE [LARGE SCALE GENOMIC DNA]</scope>
    <source>
        <strain evidence="5">mu1</strain>
    </source>
</reference>
<evidence type="ECO:0008006" key="6">
    <source>
        <dbReference type="Google" id="ProtNLM"/>
    </source>
</evidence>
<evidence type="ECO:0000256" key="3">
    <source>
        <dbReference type="RuleBase" id="RU003560"/>
    </source>
</evidence>
<evidence type="ECO:0000313" key="5">
    <source>
        <dbReference type="Proteomes" id="UP001157114"/>
    </source>
</evidence>
<dbReference type="Pfam" id="PF00202">
    <property type="entry name" value="Aminotran_3"/>
    <property type="match status" value="1"/>
</dbReference>
<dbReference type="InterPro" id="IPR015421">
    <property type="entry name" value="PyrdxlP-dep_Trfase_major"/>
</dbReference>
<keyword evidence="2 3" id="KW-0663">Pyridoxal phosphate</keyword>
<dbReference type="PANTHER" id="PTHR43713:SF3">
    <property type="entry name" value="GLUTAMATE-1-SEMIALDEHYDE 2,1-AMINOMUTASE 1, CHLOROPLASTIC-RELATED"/>
    <property type="match status" value="1"/>
</dbReference>
<comment type="similarity">
    <text evidence="3">Belongs to the class-III pyridoxal-phosphate-dependent aminotransferase family.</text>
</comment>
<dbReference type="SUPFAM" id="SSF53383">
    <property type="entry name" value="PLP-dependent transferases"/>
    <property type="match status" value="1"/>
</dbReference>
<comment type="caution">
    <text evidence="4">The sequence shown here is derived from an EMBL/GenBank/DDBJ whole genome shotgun (WGS) entry which is preliminary data.</text>
</comment>
<evidence type="ECO:0000256" key="2">
    <source>
        <dbReference type="ARBA" id="ARBA00022898"/>
    </source>
</evidence>
<dbReference type="InterPro" id="IPR015422">
    <property type="entry name" value="PyrdxlP-dep_Trfase_small"/>
</dbReference>
<dbReference type="InterPro" id="IPR049704">
    <property type="entry name" value="Aminotrans_3_PPA_site"/>
</dbReference>
<keyword evidence="5" id="KW-1185">Reference proteome</keyword>
<organism evidence="4 5">
    <name type="scientific">Paenibacillus glycanilyticus</name>
    <dbReference type="NCBI Taxonomy" id="126569"/>
    <lineage>
        <taxon>Bacteria</taxon>
        <taxon>Bacillati</taxon>
        <taxon>Bacillota</taxon>
        <taxon>Bacilli</taxon>
        <taxon>Bacillales</taxon>
        <taxon>Paenibacillaceae</taxon>
        <taxon>Paenibacillus</taxon>
    </lineage>
</organism>
<dbReference type="InterPro" id="IPR015424">
    <property type="entry name" value="PyrdxlP-dep_Trfase"/>
</dbReference>
<sequence length="492" mass="54571">MERTFSISRYLDVKAVTNQLDLLIQQPIYSINPEALKRYEEDYFEKKCMKSKEMIHLAKDIIPGGVQHNLAFNHPFPLVFTKAEGAYLYDLDGNRYYDFLQAGGPTVLGSNPPEVRDKVIQLLNDCGPSTGLFHEYEYKLGQKIADSIDSVEMFRMLGSGTEACMAAIRVARLATKKKKIIKMGGAYHGWSDQLAYGIRIPGSKWTQAHGVPRYIFKHTQEFFPNDLRDLEKKLRFNQLRGGTAAVLIEPVGPESGTRPVDFEFNKGVEQLCRKYGALLIFDEVVTAFRIGMSGAQGYYGVSPDLTVFGKVVAGGYPGAGGLGGKKEYMKYLSAGIEAGSKYKKALVGGTMAANPLSCVAGYYTLCEIERTNAIPRSGQMADRLTAGLQALISKYKLPFVAFNQGSICHLETVGTMHYAINWSKPWQIPKVLSETSKRKKEMEHMGAAYMAEGIVTLAGSRLYTSGAYTEEMIDDCLVRFENIFKQVSLIGG</sequence>
<protein>
    <recommendedName>
        <fullName evidence="6">Aspartate aminotransferase family protein</fullName>
    </recommendedName>
</protein>
<dbReference type="Gene3D" id="3.40.640.10">
    <property type="entry name" value="Type I PLP-dependent aspartate aminotransferase-like (Major domain)"/>
    <property type="match status" value="1"/>
</dbReference>
<name>A0ABQ6G7B3_9BACL</name>
<dbReference type="PROSITE" id="PS00600">
    <property type="entry name" value="AA_TRANSFER_CLASS_3"/>
    <property type="match status" value="1"/>
</dbReference>
<accession>A0ABQ6G7B3</accession>
<dbReference type="Gene3D" id="3.90.1150.10">
    <property type="entry name" value="Aspartate Aminotransferase, domain 1"/>
    <property type="match status" value="1"/>
</dbReference>
<evidence type="ECO:0000256" key="1">
    <source>
        <dbReference type="ARBA" id="ARBA00001933"/>
    </source>
</evidence>
<dbReference type="EMBL" id="BSSQ01000003">
    <property type="protein sequence ID" value="GLX66462.1"/>
    <property type="molecule type" value="Genomic_DNA"/>
</dbReference>
<proteinExistence type="inferred from homology"/>
<comment type="cofactor">
    <cofactor evidence="1">
        <name>pyridoxal 5'-phosphate</name>
        <dbReference type="ChEBI" id="CHEBI:597326"/>
    </cofactor>
</comment>
<dbReference type="Proteomes" id="UP001157114">
    <property type="component" value="Unassembled WGS sequence"/>
</dbReference>
<dbReference type="RefSeq" id="WP_284237160.1">
    <property type="nucleotide sequence ID" value="NZ_BSSQ01000003.1"/>
</dbReference>
<gene>
    <name evidence="4" type="ORF">MU1_08060</name>
</gene>
<dbReference type="InterPro" id="IPR005814">
    <property type="entry name" value="Aminotrans_3"/>
</dbReference>
<dbReference type="PANTHER" id="PTHR43713">
    <property type="entry name" value="GLUTAMATE-1-SEMIALDEHYDE 2,1-AMINOMUTASE"/>
    <property type="match status" value="1"/>
</dbReference>